<gene>
    <name evidence="1" type="ORF">UT63_C0044G0007</name>
</gene>
<dbReference type="EMBL" id="LBXN01000044">
    <property type="protein sequence ID" value="KKR32440.1"/>
    <property type="molecule type" value="Genomic_DNA"/>
</dbReference>
<reference evidence="1 2" key="1">
    <citation type="journal article" date="2015" name="Nature">
        <title>rRNA introns, odd ribosomes, and small enigmatic genomes across a large radiation of phyla.</title>
        <authorList>
            <person name="Brown C.T."/>
            <person name="Hug L.A."/>
            <person name="Thomas B.C."/>
            <person name="Sharon I."/>
            <person name="Castelle C.J."/>
            <person name="Singh A."/>
            <person name="Wilkins M.J."/>
            <person name="Williams K.H."/>
            <person name="Banfield J.F."/>
        </authorList>
    </citation>
    <scope>NUCLEOTIDE SEQUENCE [LARGE SCALE GENOMIC DNA]</scope>
</reference>
<accession>A0A0G0SCH9</accession>
<name>A0A0G0SCH9_9BACT</name>
<dbReference type="Proteomes" id="UP000034539">
    <property type="component" value="Unassembled WGS sequence"/>
</dbReference>
<evidence type="ECO:0000313" key="1">
    <source>
        <dbReference type="EMBL" id="KKR32440.1"/>
    </source>
</evidence>
<sequence>MLTKTDLSAIKALVDSAKKELKDDIANFKDEIIGRIQKSDEELAVIAGNKDQLENHEERIGTLEKSITTQ</sequence>
<organism evidence="1 2">
    <name type="scientific">Candidatus Gottesmanbacteria bacterium GW2011_GWC2_39_8</name>
    <dbReference type="NCBI Taxonomy" id="1618450"/>
    <lineage>
        <taxon>Bacteria</taxon>
        <taxon>Candidatus Gottesmaniibacteriota</taxon>
    </lineage>
</organism>
<proteinExistence type="predicted"/>
<protein>
    <submittedName>
        <fullName evidence="1">Uncharacterized protein</fullName>
    </submittedName>
</protein>
<evidence type="ECO:0000313" key="2">
    <source>
        <dbReference type="Proteomes" id="UP000034539"/>
    </source>
</evidence>
<dbReference type="AlphaFoldDB" id="A0A0G0SCH9"/>
<comment type="caution">
    <text evidence="1">The sequence shown here is derived from an EMBL/GenBank/DDBJ whole genome shotgun (WGS) entry which is preliminary data.</text>
</comment>